<dbReference type="EMBL" id="NHYD01002146">
    <property type="protein sequence ID" value="PPQ88140.1"/>
    <property type="molecule type" value="Genomic_DNA"/>
</dbReference>
<feature type="compositionally biased region" description="Pro residues" evidence="1">
    <location>
        <begin position="152"/>
        <end position="169"/>
    </location>
</feature>
<sequence>MQNYHHDLYSSQYAPLGQPSSSSSSRGDEQLGNEYHYYSHSTAPISPENPRYTYPSSIFDTENLQGHHNPLPLDATYGNSNYQNGHVGVSTDQDSVYYTLPAANSWYHYDLPTSSISQMPSYPHPASTYSHDTNNLGRFHSPASSTGSYPSSLPPLPGSMGTPLPPPQYPVYCQPTPTISLDGRIPHSRSSQTSSIPDDRSLVHPPPAPIYRRHYDPASIGKPTKVWVSRAGAMLSPTNTRWLQKKFRMGVPKAPEHYFEHFMFSPLDASLDLVVPMSMANHYVRDTILYSVRGTPGPRIVDICHQVVRIDGEDESDCFEGYGGKQISFQMTLPGFIFDSNYVKVNSEGKWHKRGQVLYEVASLIQLHIEKLQKRAGSLDEYYTPPAGPDAIWDFRRIDIRRLHIFALYRLCRAKSPWVAVIGMSR</sequence>
<comment type="caution">
    <text evidence="2">The sequence shown here is derived from an EMBL/GenBank/DDBJ whole genome shotgun (WGS) entry which is preliminary data.</text>
</comment>
<protein>
    <submittedName>
        <fullName evidence="2">Uncharacterized protein</fullName>
    </submittedName>
</protein>
<feature type="region of interest" description="Disordered" evidence="1">
    <location>
        <begin position="1"/>
        <end position="31"/>
    </location>
</feature>
<accession>A0A409XBN2</accession>
<dbReference type="Proteomes" id="UP000283269">
    <property type="component" value="Unassembled WGS sequence"/>
</dbReference>
<feature type="region of interest" description="Disordered" evidence="1">
    <location>
        <begin position="136"/>
        <end position="208"/>
    </location>
</feature>
<reference evidence="2 3" key="1">
    <citation type="journal article" date="2018" name="Evol. Lett.">
        <title>Horizontal gene cluster transfer increased hallucinogenic mushroom diversity.</title>
        <authorList>
            <person name="Reynolds H.T."/>
            <person name="Vijayakumar V."/>
            <person name="Gluck-Thaler E."/>
            <person name="Korotkin H.B."/>
            <person name="Matheny P.B."/>
            <person name="Slot J.C."/>
        </authorList>
    </citation>
    <scope>NUCLEOTIDE SEQUENCE [LARGE SCALE GENOMIC DNA]</scope>
    <source>
        <strain evidence="2 3">2631</strain>
    </source>
</reference>
<name>A0A409XBN2_PSICY</name>
<dbReference type="AlphaFoldDB" id="A0A409XBN2"/>
<feature type="compositionally biased region" description="Low complexity" evidence="1">
    <location>
        <begin position="141"/>
        <end position="151"/>
    </location>
</feature>
<gene>
    <name evidence="2" type="ORF">CVT25_004896</name>
</gene>
<dbReference type="InParanoid" id="A0A409XBN2"/>
<evidence type="ECO:0000256" key="1">
    <source>
        <dbReference type="SAM" id="MobiDB-lite"/>
    </source>
</evidence>
<proteinExistence type="predicted"/>
<organism evidence="2 3">
    <name type="scientific">Psilocybe cyanescens</name>
    <dbReference type="NCBI Taxonomy" id="93625"/>
    <lineage>
        <taxon>Eukaryota</taxon>
        <taxon>Fungi</taxon>
        <taxon>Dikarya</taxon>
        <taxon>Basidiomycota</taxon>
        <taxon>Agaricomycotina</taxon>
        <taxon>Agaricomycetes</taxon>
        <taxon>Agaricomycetidae</taxon>
        <taxon>Agaricales</taxon>
        <taxon>Agaricineae</taxon>
        <taxon>Strophariaceae</taxon>
        <taxon>Psilocybe</taxon>
    </lineage>
</organism>
<evidence type="ECO:0000313" key="3">
    <source>
        <dbReference type="Proteomes" id="UP000283269"/>
    </source>
</evidence>
<evidence type="ECO:0000313" key="2">
    <source>
        <dbReference type="EMBL" id="PPQ88140.1"/>
    </source>
</evidence>
<keyword evidence="3" id="KW-1185">Reference proteome</keyword>